<name>A0ACC2WXI8_9TREE</name>
<sequence length="267" mass="29603">MSPPSVAKSGRKSVATKTSSAESATSKRSYGSNAIYLDDIVLYAKPRERDSITPSQENASLLTTTSGTPVDDDTNETIKLDQVQETMTTRPPTHNVPTPETTADMSFTETTPGASTEEPTADISFELEVSVSEWRSDGVGNGGNICHRKVIREFDLDDLDDFEALFESVMNQSNFDGKRFANTDVTEQLRNRFDLAAGYYREKAVDFLLGDPELFKEDLLPAHVQSQALLWLRYATALRQIEKCLWYKEVVDLGLRGLSVGLDGDEN</sequence>
<dbReference type="EMBL" id="JASBWU010000015">
    <property type="protein sequence ID" value="KAJ9115844.1"/>
    <property type="molecule type" value="Genomic_DNA"/>
</dbReference>
<organism evidence="1 2">
    <name type="scientific">Naganishia vaughanmartiniae</name>
    <dbReference type="NCBI Taxonomy" id="1424756"/>
    <lineage>
        <taxon>Eukaryota</taxon>
        <taxon>Fungi</taxon>
        <taxon>Dikarya</taxon>
        <taxon>Basidiomycota</taxon>
        <taxon>Agaricomycotina</taxon>
        <taxon>Tremellomycetes</taxon>
        <taxon>Filobasidiales</taxon>
        <taxon>Filobasidiaceae</taxon>
        <taxon>Naganishia</taxon>
    </lineage>
</organism>
<dbReference type="Proteomes" id="UP001243375">
    <property type="component" value="Unassembled WGS sequence"/>
</dbReference>
<evidence type="ECO:0000313" key="1">
    <source>
        <dbReference type="EMBL" id="KAJ9115844.1"/>
    </source>
</evidence>
<comment type="caution">
    <text evidence="1">The sequence shown here is derived from an EMBL/GenBank/DDBJ whole genome shotgun (WGS) entry which is preliminary data.</text>
</comment>
<evidence type="ECO:0000313" key="2">
    <source>
        <dbReference type="Proteomes" id="UP001243375"/>
    </source>
</evidence>
<gene>
    <name evidence="1" type="ORF">QFC22_004986</name>
</gene>
<proteinExistence type="predicted"/>
<keyword evidence="2" id="KW-1185">Reference proteome</keyword>
<reference evidence="1" key="1">
    <citation type="submission" date="2023-04" db="EMBL/GenBank/DDBJ databases">
        <title>Draft Genome sequencing of Naganishia species isolated from polar environments using Oxford Nanopore Technology.</title>
        <authorList>
            <person name="Leo P."/>
            <person name="Venkateswaran K."/>
        </authorList>
    </citation>
    <scope>NUCLEOTIDE SEQUENCE</scope>
    <source>
        <strain evidence="1">MNA-CCFEE 5425</strain>
    </source>
</reference>
<accession>A0ACC2WXI8</accession>
<protein>
    <submittedName>
        <fullName evidence="1">Uncharacterized protein</fullName>
    </submittedName>
</protein>